<accession>A0A0D1Z3F6</accession>
<sequence length="443" mass="48808">MVMTEKKLDDTALLQEIATAFDQYNHLTHEEEDIRKHLFRADAASDEQNQQQLDDNLKAEYLEAVRANAAARRRYADAAGSASLQAHETNLSTQPAADKAPFLDQHLDLLRLRKTNAQLTILQDEMDAILSSSSSVASVQLGTSTVEPAPATFSSENGQGEPARSITQSIQALEVAVVHARHEATQQRALLDGAKSSTAEPGKAPAERHLAAMSVVRQILTTWLQESLDRCQEGPDALNDQAVDGTLLDGEDWDKQIGIQYDQYVEARRRLLSAATDLRSPLPEKESQSPGGNKSVEQPLKPRATDLTNTVEKCLLPSLQQQRMSSSHLTLMDEQLRKESATTINMLDRHSDESQLLQAFPLLAGSGRFVHARSTFGDKQNKDTGTETQDEVSTRLEAWMFAAEAADVASLGAAEKHLKQGKDAMDEVWRGFAAIRLFKEART</sequence>
<dbReference type="EMBL" id="KN847047">
    <property type="protein sequence ID" value="KIW22201.1"/>
    <property type="molecule type" value="Genomic_DNA"/>
</dbReference>
<dbReference type="RefSeq" id="XP_016242417.1">
    <property type="nucleotide sequence ID" value="XM_016399605.1"/>
</dbReference>
<name>A0A0D1Z3F6_9EURO</name>
<evidence type="ECO:0000256" key="1">
    <source>
        <dbReference type="SAM" id="MobiDB-lite"/>
    </source>
</evidence>
<gene>
    <name evidence="2" type="ORF">PV07_12112</name>
</gene>
<dbReference type="GeneID" id="27351306"/>
<evidence type="ECO:0000313" key="3">
    <source>
        <dbReference type="Proteomes" id="UP000054466"/>
    </source>
</evidence>
<protein>
    <submittedName>
        <fullName evidence="2">Uncharacterized protein</fullName>
    </submittedName>
</protein>
<feature type="region of interest" description="Disordered" evidence="1">
    <location>
        <begin position="276"/>
        <end position="304"/>
    </location>
</feature>
<dbReference type="Proteomes" id="UP000054466">
    <property type="component" value="Unassembled WGS sequence"/>
</dbReference>
<reference evidence="2 3" key="1">
    <citation type="submission" date="2015-01" db="EMBL/GenBank/DDBJ databases">
        <title>The Genome Sequence of Cladophialophora immunda CBS83496.</title>
        <authorList>
            <consortium name="The Broad Institute Genomics Platform"/>
            <person name="Cuomo C."/>
            <person name="de Hoog S."/>
            <person name="Gorbushina A."/>
            <person name="Stielow B."/>
            <person name="Teixiera M."/>
            <person name="Abouelleil A."/>
            <person name="Chapman S.B."/>
            <person name="Priest M."/>
            <person name="Young S.K."/>
            <person name="Wortman J."/>
            <person name="Nusbaum C."/>
            <person name="Birren B."/>
        </authorList>
    </citation>
    <scope>NUCLEOTIDE SEQUENCE [LARGE SCALE GENOMIC DNA]</scope>
    <source>
        <strain evidence="2 3">CBS 83496</strain>
    </source>
</reference>
<proteinExistence type="predicted"/>
<dbReference type="VEuPathDB" id="FungiDB:PV07_12112"/>
<organism evidence="2 3">
    <name type="scientific">Cladophialophora immunda</name>
    <dbReference type="NCBI Taxonomy" id="569365"/>
    <lineage>
        <taxon>Eukaryota</taxon>
        <taxon>Fungi</taxon>
        <taxon>Dikarya</taxon>
        <taxon>Ascomycota</taxon>
        <taxon>Pezizomycotina</taxon>
        <taxon>Eurotiomycetes</taxon>
        <taxon>Chaetothyriomycetidae</taxon>
        <taxon>Chaetothyriales</taxon>
        <taxon>Herpotrichiellaceae</taxon>
        <taxon>Cladophialophora</taxon>
    </lineage>
</organism>
<dbReference type="AlphaFoldDB" id="A0A0D1Z3F6"/>
<dbReference type="OrthoDB" id="5402392at2759"/>
<evidence type="ECO:0000313" key="2">
    <source>
        <dbReference type="EMBL" id="KIW22201.1"/>
    </source>
</evidence>
<dbReference type="HOGENOM" id="CLU_571110_0_0_1"/>
<keyword evidence="3" id="KW-1185">Reference proteome</keyword>